<keyword evidence="4" id="KW-0560">Oxidoreductase</keyword>
<dbReference type="Gene3D" id="3.30.9.10">
    <property type="entry name" value="D-Amino Acid Oxidase, subunit A, domain 2"/>
    <property type="match status" value="1"/>
</dbReference>
<evidence type="ECO:0000256" key="6">
    <source>
        <dbReference type="ARBA" id="ARBA00037941"/>
    </source>
</evidence>
<keyword evidence="2" id="KW-0285">Flavoprotein</keyword>
<sequence>MLVRKTLGLGISFCRFASDYSHAVVGAGVVGLAVASELSKINGSSVLVIEKNKQFGMETSSRNSEVIHAGLYYPKDSLKGKLCIEGKNIIYNELKPRISGVDWIKCGKIIVAQTDYDDFVIENMYTKCKEELGVPVQLIPSNKMQYLEPSIVANRGGLLSPTTGIINSHSLMAYLESELKTNDGDIILNTEVLNMDYSSSSKEYTVLCKDVPSNEEIEITVDNVINCAGLYSDKVANMLLPLERHKRIYYGKGNYFKLNTSTVPPVRHLIYPIPPKNGKSLGTHLTIDPDYNIRFGPDMEYVNSPADYEFNTSNLKYAYEQIINYYPHISMDQLEPAYSGIRPKLQGPGEKGFEDYYIKEEEGFPGFINLMGIESPGLTSSIAIGRYIKSKYF</sequence>
<dbReference type="PANTHER" id="PTHR43104:SF4">
    <property type="entry name" value="L-2-HYDROXYGLUTARATE DEHYDROGENASE, MITOCHONDRIAL"/>
    <property type="match status" value="1"/>
</dbReference>
<comment type="cofactor">
    <cofactor evidence="1">
        <name>FAD</name>
        <dbReference type="ChEBI" id="CHEBI:57692"/>
    </cofactor>
</comment>
<dbReference type="Proteomes" id="UP000262825">
    <property type="component" value="Unassembled WGS sequence"/>
</dbReference>
<evidence type="ECO:0000259" key="9">
    <source>
        <dbReference type="Pfam" id="PF01266"/>
    </source>
</evidence>
<dbReference type="SUPFAM" id="SSF51905">
    <property type="entry name" value="FAD/NAD(P)-binding domain"/>
    <property type="match status" value="1"/>
</dbReference>
<comment type="similarity">
    <text evidence="6">Belongs to the L2HGDH family.</text>
</comment>
<evidence type="ECO:0000256" key="7">
    <source>
        <dbReference type="ARBA" id="ARBA00038878"/>
    </source>
</evidence>
<proteinExistence type="inferred from homology"/>
<keyword evidence="11" id="KW-1185">Reference proteome</keyword>
<dbReference type="VEuPathDB" id="FungiDB:SCODWIG_02196"/>
<organism evidence="10 11">
    <name type="scientific">Saccharomycodes ludwigii</name>
    <dbReference type="NCBI Taxonomy" id="36035"/>
    <lineage>
        <taxon>Eukaryota</taxon>
        <taxon>Fungi</taxon>
        <taxon>Dikarya</taxon>
        <taxon>Ascomycota</taxon>
        <taxon>Saccharomycotina</taxon>
        <taxon>Saccharomycetes</taxon>
        <taxon>Saccharomycodales</taxon>
        <taxon>Saccharomycodaceae</taxon>
        <taxon>Saccharomycodes</taxon>
    </lineage>
</organism>
<dbReference type="AlphaFoldDB" id="A0A376B6W8"/>
<protein>
    <recommendedName>
        <fullName evidence="8">L-2-hydroxyglutarate dehydrogenase, mitochondrial</fullName>
        <ecNumber evidence="7">1.1.99.2</ecNumber>
    </recommendedName>
</protein>
<gene>
    <name evidence="10" type="ORF">SCODWIG_02196</name>
</gene>
<dbReference type="EMBL" id="UFAJ01000352">
    <property type="protein sequence ID" value="SSD60435.1"/>
    <property type="molecule type" value="Genomic_DNA"/>
</dbReference>
<evidence type="ECO:0000256" key="8">
    <source>
        <dbReference type="ARBA" id="ARBA00041137"/>
    </source>
</evidence>
<dbReference type="Gene3D" id="3.50.50.60">
    <property type="entry name" value="FAD/NAD(P)-binding domain"/>
    <property type="match status" value="1"/>
</dbReference>
<evidence type="ECO:0000313" key="10">
    <source>
        <dbReference type="EMBL" id="SSD60435.1"/>
    </source>
</evidence>
<dbReference type="GO" id="GO:0047545">
    <property type="term" value="F:(S)-2-hydroxyglutarate dehydrogenase activity"/>
    <property type="evidence" value="ECO:0007669"/>
    <property type="project" value="UniProtKB-EC"/>
</dbReference>
<dbReference type="InterPro" id="IPR006076">
    <property type="entry name" value="FAD-dep_OxRdtase"/>
</dbReference>
<reference evidence="11" key="1">
    <citation type="submission" date="2018-06" db="EMBL/GenBank/DDBJ databases">
        <authorList>
            <person name="Guldener U."/>
        </authorList>
    </citation>
    <scope>NUCLEOTIDE SEQUENCE [LARGE SCALE GENOMIC DNA]</scope>
    <source>
        <strain evidence="11">UTAD17</strain>
    </source>
</reference>
<dbReference type="Pfam" id="PF01266">
    <property type="entry name" value="DAO"/>
    <property type="match status" value="1"/>
</dbReference>
<evidence type="ECO:0000256" key="2">
    <source>
        <dbReference type="ARBA" id="ARBA00022630"/>
    </source>
</evidence>
<evidence type="ECO:0000256" key="4">
    <source>
        <dbReference type="ARBA" id="ARBA00023002"/>
    </source>
</evidence>
<accession>A0A376B6W8</accession>
<feature type="domain" description="FAD dependent oxidoreductase" evidence="9">
    <location>
        <begin position="23"/>
        <end position="388"/>
    </location>
</feature>
<keyword evidence="3" id="KW-0274">FAD</keyword>
<name>A0A376B6W8_9ASCO</name>
<evidence type="ECO:0000256" key="5">
    <source>
        <dbReference type="ARBA" id="ARBA00036066"/>
    </source>
</evidence>
<dbReference type="PANTHER" id="PTHR43104">
    <property type="entry name" value="L-2-HYDROXYGLUTARATE DEHYDROGENASE, MITOCHONDRIAL"/>
    <property type="match status" value="1"/>
</dbReference>
<evidence type="ECO:0000256" key="3">
    <source>
        <dbReference type="ARBA" id="ARBA00022827"/>
    </source>
</evidence>
<dbReference type="EC" id="1.1.99.2" evidence="7"/>
<dbReference type="InterPro" id="IPR036188">
    <property type="entry name" value="FAD/NAD-bd_sf"/>
</dbReference>
<evidence type="ECO:0000313" key="11">
    <source>
        <dbReference type="Proteomes" id="UP000262825"/>
    </source>
</evidence>
<comment type="catalytic activity">
    <reaction evidence="5">
        <text>(S)-2-hydroxyglutarate + A = 2-oxoglutarate + AH2</text>
        <dbReference type="Rhea" id="RHEA:21252"/>
        <dbReference type="ChEBI" id="CHEBI:13193"/>
        <dbReference type="ChEBI" id="CHEBI:16782"/>
        <dbReference type="ChEBI" id="CHEBI:16810"/>
        <dbReference type="ChEBI" id="CHEBI:17499"/>
        <dbReference type="EC" id="1.1.99.2"/>
    </reaction>
</comment>
<evidence type="ECO:0000256" key="1">
    <source>
        <dbReference type="ARBA" id="ARBA00001974"/>
    </source>
</evidence>